<name>A0AA39LIE4_9BILA</name>
<keyword evidence="3" id="KW-1185">Reference proteome</keyword>
<evidence type="ECO:0000313" key="3">
    <source>
        <dbReference type="Proteomes" id="UP001175271"/>
    </source>
</evidence>
<organism evidence="2 3">
    <name type="scientific">Steinernema hermaphroditum</name>
    <dbReference type="NCBI Taxonomy" id="289476"/>
    <lineage>
        <taxon>Eukaryota</taxon>
        <taxon>Metazoa</taxon>
        <taxon>Ecdysozoa</taxon>
        <taxon>Nematoda</taxon>
        <taxon>Chromadorea</taxon>
        <taxon>Rhabditida</taxon>
        <taxon>Tylenchina</taxon>
        <taxon>Panagrolaimomorpha</taxon>
        <taxon>Strongyloidoidea</taxon>
        <taxon>Steinernematidae</taxon>
        <taxon>Steinernema</taxon>
    </lineage>
</organism>
<reference evidence="2" key="1">
    <citation type="submission" date="2023-06" db="EMBL/GenBank/DDBJ databases">
        <title>Genomic analysis of the entomopathogenic nematode Steinernema hermaphroditum.</title>
        <authorList>
            <person name="Schwarz E.M."/>
            <person name="Heppert J.K."/>
            <person name="Baniya A."/>
            <person name="Schwartz H.T."/>
            <person name="Tan C.-H."/>
            <person name="Antoshechkin I."/>
            <person name="Sternberg P.W."/>
            <person name="Goodrich-Blair H."/>
            <person name="Dillman A.R."/>
        </authorList>
    </citation>
    <scope>NUCLEOTIDE SEQUENCE</scope>
    <source>
        <strain evidence="2">PS9179</strain>
        <tissue evidence="2">Whole animal</tissue>
    </source>
</reference>
<comment type="caution">
    <text evidence="2">The sequence shown here is derived from an EMBL/GenBank/DDBJ whole genome shotgun (WGS) entry which is preliminary data.</text>
</comment>
<evidence type="ECO:0000256" key="1">
    <source>
        <dbReference type="SAM" id="SignalP"/>
    </source>
</evidence>
<dbReference type="EMBL" id="JAUCMV010000005">
    <property type="protein sequence ID" value="KAK0398388.1"/>
    <property type="molecule type" value="Genomic_DNA"/>
</dbReference>
<sequence>MMAVSWTRILLLLEILCTLHLALSAPFFDDSAQLYNVGSSNMMSKIQDSRYDRNCFFSPMNCVFWKHPIDMPVRRIVLRNERRK</sequence>
<evidence type="ECO:0008006" key="4">
    <source>
        <dbReference type="Google" id="ProtNLM"/>
    </source>
</evidence>
<protein>
    <recommendedName>
        <fullName evidence="4">Secreted protein</fullName>
    </recommendedName>
</protein>
<evidence type="ECO:0000313" key="2">
    <source>
        <dbReference type="EMBL" id="KAK0398388.1"/>
    </source>
</evidence>
<feature type="signal peptide" evidence="1">
    <location>
        <begin position="1"/>
        <end position="24"/>
    </location>
</feature>
<proteinExistence type="predicted"/>
<accession>A0AA39LIE4</accession>
<dbReference type="Proteomes" id="UP001175271">
    <property type="component" value="Unassembled WGS sequence"/>
</dbReference>
<feature type="chain" id="PRO_5041367618" description="Secreted protein" evidence="1">
    <location>
        <begin position="25"/>
        <end position="84"/>
    </location>
</feature>
<gene>
    <name evidence="2" type="ORF">QR680_002569</name>
</gene>
<keyword evidence="1" id="KW-0732">Signal</keyword>
<dbReference type="AlphaFoldDB" id="A0AA39LIE4"/>